<dbReference type="SUPFAM" id="SSF102405">
    <property type="entry name" value="MCP/YpsA-like"/>
    <property type="match status" value="1"/>
</dbReference>
<sequence length="383" mass="40376">MLSQDELAAWLRLACTPGIGRATARKLLAALGSAERVLAADDPTLLSLTGRDVVRVLRRREARDDALVAATRRWLDASADDEPRDIVTLGDPRYPTLLLETADPPLLLFTLGRVELLSAQSVAIVGSRNATPQGVDNARAFARALSERGLAIVSGLAMGVDGAAHEGGLDGPGSTVAFVGTGLDRCYPSSHRALMRRIARNGLVASEYPLGAIPLPDNFPRRNRLIAGLSRGTLVVEAALESGSLITARMAVESGRDVFAIPGSIHSQQSQGCHRLIQEGAKLVENADDVLRELRFGPLGETRRATLSPARPSLFATATDDGIAAGPDGALRAALGHDPVTFDALAARTGMPSDQLAARLLDLELAGVVERLPGGLLQRRALA</sequence>
<keyword evidence="5" id="KW-1185">Reference proteome</keyword>
<dbReference type="EMBL" id="JAJLJH010000001">
    <property type="protein sequence ID" value="MCK9685513.1"/>
    <property type="molecule type" value="Genomic_DNA"/>
</dbReference>
<dbReference type="Gene3D" id="1.10.10.10">
    <property type="entry name" value="Winged helix-like DNA-binding domain superfamily/Winged helix DNA-binding domain"/>
    <property type="match status" value="1"/>
</dbReference>
<dbReference type="AlphaFoldDB" id="A0A9X1YIU2"/>
<dbReference type="Pfam" id="PF02481">
    <property type="entry name" value="DNA_processg_A"/>
    <property type="match status" value="1"/>
</dbReference>
<dbReference type="PANTHER" id="PTHR43022:SF1">
    <property type="entry name" value="PROTEIN SMF"/>
    <property type="match status" value="1"/>
</dbReference>
<dbReference type="InterPro" id="IPR057666">
    <property type="entry name" value="DrpA_SLOG"/>
</dbReference>
<feature type="domain" description="Smf/DprA SLOG" evidence="2">
    <location>
        <begin position="86"/>
        <end position="294"/>
    </location>
</feature>
<proteinExistence type="inferred from homology"/>
<reference evidence="4" key="1">
    <citation type="submission" date="2021-11" db="EMBL/GenBank/DDBJ databases">
        <title>BS-T2-15 a new species belonging to the Comamonadaceae family isolated from the soil of a French oak forest.</title>
        <authorList>
            <person name="Mieszkin S."/>
            <person name="Alain K."/>
        </authorList>
    </citation>
    <scope>NUCLEOTIDE SEQUENCE</scope>
    <source>
        <strain evidence="4">BS-T2-15</strain>
    </source>
</reference>
<feature type="domain" description="DprA winged helix" evidence="3">
    <location>
        <begin position="326"/>
        <end position="375"/>
    </location>
</feature>
<dbReference type="PANTHER" id="PTHR43022">
    <property type="entry name" value="PROTEIN SMF"/>
    <property type="match status" value="1"/>
</dbReference>
<protein>
    <submittedName>
        <fullName evidence="4">DNA-processing protein DprA</fullName>
    </submittedName>
</protein>
<dbReference type="NCBIfam" id="TIGR00732">
    <property type="entry name" value="dprA"/>
    <property type="match status" value="1"/>
</dbReference>
<organism evidence="4 5">
    <name type="scientific">Scleromatobacter humisilvae</name>
    <dbReference type="NCBI Taxonomy" id="2897159"/>
    <lineage>
        <taxon>Bacteria</taxon>
        <taxon>Pseudomonadati</taxon>
        <taxon>Pseudomonadota</taxon>
        <taxon>Betaproteobacteria</taxon>
        <taxon>Burkholderiales</taxon>
        <taxon>Sphaerotilaceae</taxon>
        <taxon>Scleromatobacter</taxon>
    </lineage>
</organism>
<dbReference type="Gene3D" id="3.40.50.450">
    <property type="match status" value="1"/>
</dbReference>
<dbReference type="InterPro" id="IPR041614">
    <property type="entry name" value="DprA_WH"/>
</dbReference>
<dbReference type="RefSeq" id="WP_275681512.1">
    <property type="nucleotide sequence ID" value="NZ_JAJLJH010000001.1"/>
</dbReference>
<evidence type="ECO:0000313" key="5">
    <source>
        <dbReference type="Proteomes" id="UP001139353"/>
    </source>
</evidence>
<comment type="similarity">
    <text evidence="1">Belongs to the DprA/Smf family.</text>
</comment>
<dbReference type="InterPro" id="IPR003488">
    <property type="entry name" value="DprA"/>
</dbReference>
<comment type="caution">
    <text evidence="4">The sequence shown here is derived from an EMBL/GenBank/DDBJ whole genome shotgun (WGS) entry which is preliminary data.</text>
</comment>
<name>A0A9X1YIU2_9BURK</name>
<dbReference type="InterPro" id="IPR036388">
    <property type="entry name" value="WH-like_DNA-bd_sf"/>
</dbReference>
<evidence type="ECO:0000256" key="1">
    <source>
        <dbReference type="ARBA" id="ARBA00006525"/>
    </source>
</evidence>
<dbReference type="Pfam" id="PF17782">
    <property type="entry name" value="WHD_DprA"/>
    <property type="match status" value="1"/>
</dbReference>
<dbReference type="GO" id="GO:0009294">
    <property type="term" value="P:DNA-mediated transformation"/>
    <property type="evidence" value="ECO:0007669"/>
    <property type="project" value="InterPro"/>
</dbReference>
<dbReference type="Pfam" id="PF21102">
    <property type="entry name" value="DprA_N"/>
    <property type="match status" value="1"/>
</dbReference>
<evidence type="ECO:0000259" key="2">
    <source>
        <dbReference type="Pfam" id="PF02481"/>
    </source>
</evidence>
<gene>
    <name evidence="4" type="primary">dprA</name>
    <name evidence="4" type="ORF">LPC04_07305</name>
</gene>
<evidence type="ECO:0000313" key="4">
    <source>
        <dbReference type="EMBL" id="MCK9685513.1"/>
    </source>
</evidence>
<dbReference type="Proteomes" id="UP001139353">
    <property type="component" value="Unassembled WGS sequence"/>
</dbReference>
<evidence type="ECO:0000259" key="3">
    <source>
        <dbReference type="Pfam" id="PF17782"/>
    </source>
</evidence>
<accession>A0A9X1YIU2</accession>